<dbReference type="Proteomes" id="UP000886014">
    <property type="component" value="Unassembled WGS sequence"/>
</dbReference>
<sequence>MKEKALLVGIAESSLDRWRELERLEELALLARAAGADVFEKILQIRNKVDPAYLIGKGKAYEIRDICQEYGIDVVIFDRDLSPSQLRNLEKIIERKIVDRTELIMDIFAQHARTNEAKIQVELAQLLYRLPRLVGRGTLLSRLGGGIGTRGPGEKKLEVDRRKIKERISRLEKELKDIERTRELHRKHRRNIYKVTLVGYTNTGKSTIMNLLTKSSIKVEDQPFSTLDATTRILYLEGLPRRVVLSDTVGFIEDIPHHLIASFKATLGVAKEADLLLHVIDISHPRVKERIQVVRQVLQ</sequence>
<keyword evidence="7" id="KW-0175">Coiled coil</keyword>
<dbReference type="PROSITE" id="PS51705">
    <property type="entry name" value="G_HFLX"/>
    <property type="match status" value="1"/>
</dbReference>
<reference evidence="9" key="1">
    <citation type="journal article" date="2020" name="mSystems">
        <title>Genome- and Community-Level Interaction Insights into Carbon Utilization and Element Cycling Functions of Hydrothermarchaeota in Hydrothermal Sediment.</title>
        <authorList>
            <person name="Zhou Z."/>
            <person name="Liu Y."/>
            <person name="Xu W."/>
            <person name="Pan J."/>
            <person name="Luo Z.H."/>
            <person name="Li M."/>
        </authorList>
    </citation>
    <scope>NUCLEOTIDE SEQUENCE [LARGE SCALE GENOMIC DNA]</scope>
    <source>
        <strain evidence="9">HyVt-94</strain>
    </source>
</reference>
<comment type="subcellular location">
    <subcellularLocation>
        <location evidence="1">Cytoplasm</location>
    </subcellularLocation>
</comment>
<gene>
    <name evidence="9" type="primary">hflX</name>
    <name evidence="9" type="ORF">ENL41_03630</name>
</gene>
<dbReference type="Gene3D" id="3.40.50.300">
    <property type="entry name" value="P-loop containing nucleotide triphosphate hydrolases"/>
    <property type="match status" value="1"/>
</dbReference>
<feature type="non-terminal residue" evidence="9">
    <location>
        <position position="299"/>
    </location>
</feature>
<dbReference type="PANTHER" id="PTHR10229">
    <property type="entry name" value="GTP-BINDING PROTEIN HFLX"/>
    <property type="match status" value="1"/>
</dbReference>
<keyword evidence="5" id="KW-0460">Magnesium</keyword>
<dbReference type="GO" id="GO:0005737">
    <property type="term" value="C:cytoplasm"/>
    <property type="evidence" value="ECO:0007669"/>
    <property type="project" value="UniProtKB-SubCell"/>
</dbReference>
<protein>
    <submittedName>
        <fullName evidence="9">GTPase HflX</fullName>
    </submittedName>
</protein>
<dbReference type="Pfam" id="PF16360">
    <property type="entry name" value="GTP-bdg_M"/>
    <property type="match status" value="1"/>
</dbReference>
<evidence type="ECO:0000256" key="7">
    <source>
        <dbReference type="SAM" id="Coils"/>
    </source>
</evidence>
<dbReference type="CDD" id="cd01878">
    <property type="entry name" value="HflX"/>
    <property type="match status" value="1"/>
</dbReference>
<proteinExistence type="inferred from homology"/>
<organism evidence="9">
    <name type="scientific">candidate division WOR-3 bacterium</name>
    <dbReference type="NCBI Taxonomy" id="2052148"/>
    <lineage>
        <taxon>Bacteria</taxon>
        <taxon>Bacteria division WOR-3</taxon>
    </lineage>
</organism>
<dbReference type="InterPro" id="IPR032305">
    <property type="entry name" value="GTP-bd_M"/>
</dbReference>
<keyword evidence="2" id="KW-0963">Cytoplasm</keyword>
<dbReference type="AlphaFoldDB" id="A0A7C5MAB2"/>
<feature type="domain" description="Hflx-type G" evidence="8">
    <location>
        <begin position="193"/>
        <end position="299"/>
    </location>
</feature>
<comment type="caution">
    <text evidence="9">The sequence shown here is derived from an EMBL/GenBank/DDBJ whole genome shotgun (WGS) entry which is preliminary data.</text>
</comment>
<evidence type="ECO:0000256" key="4">
    <source>
        <dbReference type="ARBA" id="ARBA00022741"/>
    </source>
</evidence>
<name>A0A7C5MAB2_UNCW3</name>
<dbReference type="Gene3D" id="6.10.250.2860">
    <property type="match status" value="1"/>
</dbReference>
<dbReference type="PRINTS" id="PR00326">
    <property type="entry name" value="GTP1OBG"/>
</dbReference>
<dbReference type="InterPro" id="IPR030394">
    <property type="entry name" value="G_HFLX_dom"/>
</dbReference>
<keyword evidence="4" id="KW-0547">Nucleotide-binding</keyword>
<evidence type="ECO:0000256" key="6">
    <source>
        <dbReference type="ARBA" id="ARBA00023134"/>
    </source>
</evidence>
<dbReference type="InterPro" id="IPR042108">
    <property type="entry name" value="GTPase_HflX_N_sf"/>
</dbReference>
<dbReference type="InterPro" id="IPR027417">
    <property type="entry name" value="P-loop_NTPase"/>
</dbReference>
<accession>A0A7C5MAB2</accession>
<dbReference type="SUPFAM" id="SSF52540">
    <property type="entry name" value="P-loop containing nucleoside triphosphate hydrolases"/>
    <property type="match status" value="1"/>
</dbReference>
<dbReference type="Gene3D" id="3.40.50.11060">
    <property type="entry name" value="GTPase HflX, N-terminal domain"/>
    <property type="match status" value="1"/>
</dbReference>
<dbReference type="PANTHER" id="PTHR10229:SF0">
    <property type="entry name" value="GTP-BINDING PROTEIN 6-RELATED"/>
    <property type="match status" value="1"/>
</dbReference>
<dbReference type="GO" id="GO:0005525">
    <property type="term" value="F:GTP binding"/>
    <property type="evidence" value="ECO:0007669"/>
    <property type="project" value="UniProtKB-KW"/>
</dbReference>
<evidence type="ECO:0000256" key="5">
    <source>
        <dbReference type="ARBA" id="ARBA00022842"/>
    </source>
</evidence>
<evidence type="ECO:0000313" key="9">
    <source>
        <dbReference type="EMBL" id="HHF58497.1"/>
    </source>
</evidence>
<dbReference type="EMBL" id="DRTV01000256">
    <property type="protein sequence ID" value="HHF58497.1"/>
    <property type="molecule type" value="Genomic_DNA"/>
</dbReference>
<dbReference type="FunFam" id="3.40.50.11060:FF:000001">
    <property type="entry name" value="GTPase HflX"/>
    <property type="match status" value="1"/>
</dbReference>
<dbReference type="InterPro" id="IPR016496">
    <property type="entry name" value="GTPase_HflX"/>
</dbReference>
<evidence type="ECO:0000259" key="8">
    <source>
        <dbReference type="PROSITE" id="PS51705"/>
    </source>
</evidence>
<evidence type="ECO:0000256" key="2">
    <source>
        <dbReference type="ARBA" id="ARBA00022490"/>
    </source>
</evidence>
<evidence type="ECO:0000256" key="1">
    <source>
        <dbReference type="ARBA" id="ARBA00004496"/>
    </source>
</evidence>
<keyword evidence="3" id="KW-0479">Metal-binding</keyword>
<dbReference type="HAMAP" id="MF_00900">
    <property type="entry name" value="GTPase_HflX"/>
    <property type="match status" value="1"/>
</dbReference>
<dbReference type="Pfam" id="PF01926">
    <property type="entry name" value="MMR_HSR1"/>
    <property type="match status" value="1"/>
</dbReference>
<dbReference type="NCBIfam" id="TIGR03156">
    <property type="entry name" value="GTP_HflX"/>
    <property type="match status" value="1"/>
</dbReference>
<feature type="coiled-coil region" evidence="7">
    <location>
        <begin position="154"/>
        <end position="191"/>
    </location>
</feature>
<evidence type="ECO:0000256" key="3">
    <source>
        <dbReference type="ARBA" id="ARBA00022723"/>
    </source>
</evidence>
<dbReference type="InterPro" id="IPR025121">
    <property type="entry name" value="GTPase_HflX_N"/>
</dbReference>
<keyword evidence="6" id="KW-0342">GTP-binding</keyword>
<dbReference type="GO" id="GO:0043022">
    <property type="term" value="F:ribosome binding"/>
    <property type="evidence" value="ECO:0007669"/>
    <property type="project" value="TreeGrafter"/>
</dbReference>
<dbReference type="GO" id="GO:0046872">
    <property type="term" value="F:metal ion binding"/>
    <property type="evidence" value="ECO:0007669"/>
    <property type="project" value="UniProtKB-KW"/>
</dbReference>
<dbReference type="Pfam" id="PF13167">
    <property type="entry name" value="GTP-bdg_N"/>
    <property type="match status" value="1"/>
</dbReference>
<dbReference type="InterPro" id="IPR006073">
    <property type="entry name" value="GTP-bd"/>
</dbReference>